<dbReference type="CDD" id="cd05120">
    <property type="entry name" value="APH_ChoK_like"/>
    <property type="match status" value="1"/>
</dbReference>
<dbReference type="InterPro" id="IPR000873">
    <property type="entry name" value="AMP-dep_synth/lig_dom"/>
</dbReference>
<organism evidence="3 4">
    <name type="scientific">Hypsizygus marmoreus</name>
    <name type="common">White beech mushroom</name>
    <name type="synonym">Agaricus marmoreus</name>
    <dbReference type="NCBI Taxonomy" id="39966"/>
    <lineage>
        <taxon>Eukaryota</taxon>
        <taxon>Fungi</taxon>
        <taxon>Dikarya</taxon>
        <taxon>Basidiomycota</taxon>
        <taxon>Agaricomycotina</taxon>
        <taxon>Agaricomycetes</taxon>
        <taxon>Agaricomycetidae</taxon>
        <taxon>Agaricales</taxon>
        <taxon>Tricholomatineae</taxon>
        <taxon>Lyophyllaceae</taxon>
        <taxon>Hypsizygus</taxon>
    </lineage>
</organism>
<keyword evidence="4" id="KW-1185">Reference proteome</keyword>
<dbReference type="PANTHER" id="PTHR21310">
    <property type="entry name" value="AMINOGLYCOSIDE PHOSPHOTRANSFERASE-RELATED-RELATED"/>
    <property type="match status" value="1"/>
</dbReference>
<evidence type="ECO:0000313" key="3">
    <source>
        <dbReference type="EMBL" id="RDB18662.1"/>
    </source>
</evidence>
<protein>
    <submittedName>
        <fullName evidence="3">Uncharacterized protein</fullName>
    </submittedName>
</protein>
<evidence type="ECO:0000259" key="2">
    <source>
        <dbReference type="Pfam" id="PF01636"/>
    </source>
</evidence>
<proteinExistence type="predicted"/>
<dbReference type="SUPFAM" id="SSF56801">
    <property type="entry name" value="Acetyl-CoA synthetase-like"/>
    <property type="match status" value="1"/>
</dbReference>
<gene>
    <name evidence="3" type="ORF">Hypma_014699</name>
</gene>
<evidence type="ECO:0000259" key="1">
    <source>
        <dbReference type="Pfam" id="PF00501"/>
    </source>
</evidence>
<dbReference type="InterPro" id="IPR002575">
    <property type="entry name" value="Aminoglycoside_PTrfase"/>
</dbReference>
<dbReference type="Proteomes" id="UP000076154">
    <property type="component" value="Unassembled WGS sequence"/>
</dbReference>
<dbReference type="SUPFAM" id="SSF56112">
    <property type="entry name" value="Protein kinase-like (PK-like)"/>
    <property type="match status" value="1"/>
</dbReference>
<sequence>MHILQTWKSPLLRIAENLLLSRQLFTLLSPSWLLIGCARVLWKLRNHGARLCSEVPLLNDAEQTLMGDITELRYQEDNWSWDPHASLLHSHFVEQGRTTPLSPAFHVCFQRAASLSSPVVDISYSSTFSIAINLATELRSSGVTLGSIVPLILTDRAELAISMVAVLLAGAAFAVFDPNRLEFASVRRCMDFARVKSSVILINRQDRPFIGTFDLKQIDPRDIIESLIQEPFFLRTSVPITDLPTVVEDDLAFVAYTADSLYTAPPIFVTHREATEQLGVCMQSHQITSTSKVLFMCDCPVPSLQGVFWNVFALGGTICSVVGDYDLGITRTLHDLQCTHVCLPTHQVARFSSLLANTHEKHSLPLHTLIVHDDLSAESQQEWKEPTLLDGTVQIIKYGHVVPQELPVTTLIKKEIHVVYHADHGVQITPENVLELITSGVVLYNHGCMVVKITDALVVKCADSASEAFSMTFVREHTDIPVPRVHLVFRQGPLPGYYIVMDYIHGNTLERLWDGLNESTRGTMFSQLGEYLCQLRALENPSSRPGPVDGSCCSGRWFGLWDAGPFTAYDDLVQWLNHKRDVAGNYACDSFTTEGYRLVFTHQDLAPRNLILDEASRLWILDWGMAGWYPTYFEYASVASMVTPVPKEWVENLLPYLGQYENEYRSLERIFSATISRLYG</sequence>
<dbReference type="Gene3D" id="3.40.50.12780">
    <property type="entry name" value="N-terminal domain of ligase-like"/>
    <property type="match status" value="1"/>
</dbReference>
<dbReference type="InterPro" id="IPR042099">
    <property type="entry name" value="ANL_N_sf"/>
</dbReference>
<reference evidence="3" key="1">
    <citation type="submission" date="2018-04" db="EMBL/GenBank/DDBJ databases">
        <title>Whole genome sequencing of Hypsizygus marmoreus.</title>
        <authorList>
            <person name="Choi I.-G."/>
            <person name="Min B."/>
            <person name="Kim J.-G."/>
            <person name="Kim S."/>
            <person name="Oh Y.-L."/>
            <person name="Kong W.-S."/>
            <person name="Park H."/>
            <person name="Jeong J."/>
            <person name="Song E.-S."/>
        </authorList>
    </citation>
    <scope>NUCLEOTIDE SEQUENCE [LARGE SCALE GENOMIC DNA]</scope>
    <source>
        <strain evidence="3">51987-8</strain>
    </source>
</reference>
<dbReference type="OrthoDB" id="8300194at2759"/>
<dbReference type="InterPro" id="IPR051678">
    <property type="entry name" value="AGP_Transferase"/>
</dbReference>
<dbReference type="Pfam" id="PF00501">
    <property type="entry name" value="AMP-binding"/>
    <property type="match status" value="1"/>
</dbReference>
<dbReference type="Gene3D" id="3.90.1200.10">
    <property type="match status" value="1"/>
</dbReference>
<accession>A0A369JBE7</accession>
<dbReference type="InParanoid" id="A0A369JBE7"/>
<dbReference type="AlphaFoldDB" id="A0A369JBE7"/>
<dbReference type="STRING" id="39966.A0A369JBE7"/>
<dbReference type="PANTHER" id="PTHR21310:SF39">
    <property type="entry name" value="AMINOGLYCOSIDE PHOSPHOTRANSFERASE DOMAIN-CONTAINING PROTEIN"/>
    <property type="match status" value="1"/>
</dbReference>
<name>A0A369JBE7_HYPMA</name>
<comment type="caution">
    <text evidence="3">The sequence shown here is derived from an EMBL/GenBank/DDBJ whole genome shotgun (WGS) entry which is preliminary data.</text>
</comment>
<feature type="domain" description="AMP-dependent synthetase/ligase" evidence="1">
    <location>
        <begin position="118"/>
        <end position="385"/>
    </location>
</feature>
<evidence type="ECO:0000313" key="4">
    <source>
        <dbReference type="Proteomes" id="UP000076154"/>
    </source>
</evidence>
<dbReference type="InterPro" id="IPR011009">
    <property type="entry name" value="Kinase-like_dom_sf"/>
</dbReference>
<dbReference type="EMBL" id="LUEZ02000090">
    <property type="protein sequence ID" value="RDB18662.1"/>
    <property type="molecule type" value="Genomic_DNA"/>
</dbReference>
<feature type="domain" description="Aminoglycoside phosphotransferase" evidence="2">
    <location>
        <begin position="447"/>
        <end position="664"/>
    </location>
</feature>
<dbReference type="Pfam" id="PF01636">
    <property type="entry name" value="APH"/>
    <property type="match status" value="1"/>
</dbReference>